<dbReference type="PANTHER" id="PTHR43618">
    <property type="entry name" value="7-ALPHA-HYDROXYSTEROID DEHYDROGENASE"/>
    <property type="match status" value="1"/>
</dbReference>
<keyword evidence="2" id="KW-0521">NADP</keyword>
<evidence type="ECO:0000313" key="4">
    <source>
        <dbReference type="EMBL" id="RDX50217.1"/>
    </source>
</evidence>
<dbReference type="STRING" id="139420.A0A371DCE3"/>
<dbReference type="Proteomes" id="UP000256964">
    <property type="component" value="Unassembled WGS sequence"/>
</dbReference>
<dbReference type="InterPro" id="IPR002347">
    <property type="entry name" value="SDR_fam"/>
</dbReference>
<dbReference type="Gene3D" id="3.40.50.720">
    <property type="entry name" value="NAD(P)-binding Rossmann-like Domain"/>
    <property type="match status" value="1"/>
</dbReference>
<dbReference type="EMBL" id="KZ857400">
    <property type="protein sequence ID" value="RDX50217.1"/>
    <property type="molecule type" value="Genomic_DNA"/>
</dbReference>
<keyword evidence="3" id="KW-0560">Oxidoreductase</keyword>
<dbReference type="InterPro" id="IPR020904">
    <property type="entry name" value="Sc_DH/Rdtase_CS"/>
</dbReference>
<name>A0A371DCE3_9APHY</name>
<sequence length="299" mass="31441">MAQSLRLDKVFDLKGRIALVTGGGTGIGLSIAQGLAANGARVYITGRRKEPLEKAASAFSSQQNGEGAIIPLVMDVTDRPSIAAARDTIASKEGKLHILVNNAGQVGPVSPWFEDPNAPQRQSPETIGRALFEGESFEGWSQLYNVNTFSIFFVTTALLGLLAKGSEDIPGYTSSVVNITSVSGSIKLSQNHFAYNSSKGAASHLSKMLATELALKNVPVRVNAISPGVWESEMTFDNITPELVDKVGKGLVPVPARRPGSAGEIAGTVIYLSSPAGCYTNGQEIAVDGGYCMVNPSTK</sequence>
<dbReference type="PRINTS" id="PR00081">
    <property type="entry name" value="GDHRDH"/>
</dbReference>
<evidence type="ECO:0000313" key="5">
    <source>
        <dbReference type="Proteomes" id="UP000256964"/>
    </source>
</evidence>
<evidence type="ECO:0000256" key="3">
    <source>
        <dbReference type="ARBA" id="ARBA00023002"/>
    </source>
</evidence>
<reference evidence="4 5" key="1">
    <citation type="journal article" date="2018" name="Biotechnol. Biofuels">
        <title>Integrative visual omics of the white-rot fungus Polyporus brumalis exposes the biotechnological potential of its oxidative enzymes for delignifying raw plant biomass.</title>
        <authorList>
            <person name="Miyauchi S."/>
            <person name="Rancon A."/>
            <person name="Drula E."/>
            <person name="Hage H."/>
            <person name="Chaduli D."/>
            <person name="Favel A."/>
            <person name="Grisel S."/>
            <person name="Henrissat B."/>
            <person name="Herpoel-Gimbert I."/>
            <person name="Ruiz-Duenas F.J."/>
            <person name="Chevret D."/>
            <person name="Hainaut M."/>
            <person name="Lin J."/>
            <person name="Wang M."/>
            <person name="Pangilinan J."/>
            <person name="Lipzen A."/>
            <person name="Lesage-Meessen L."/>
            <person name="Navarro D."/>
            <person name="Riley R."/>
            <person name="Grigoriev I.V."/>
            <person name="Zhou S."/>
            <person name="Raouche S."/>
            <person name="Rosso M.N."/>
        </authorList>
    </citation>
    <scope>NUCLEOTIDE SEQUENCE [LARGE SCALE GENOMIC DNA]</scope>
    <source>
        <strain evidence="4 5">BRFM 1820</strain>
    </source>
</reference>
<comment type="similarity">
    <text evidence="1">Belongs to the short-chain dehydrogenases/reductases (SDR) family.</text>
</comment>
<dbReference type="PRINTS" id="PR00080">
    <property type="entry name" value="SDRFAMILY"/>
</dbReference>
<keyword evidence="5" id="KW-1185">Reference proteome</keyword>
<proteinExistence type="inferred from homology"/>
<dbReference type="Pfam" id="PF13561">
    <property type="entry name" value="adh_short_C2"/>
    <property type="match status" value="1"/>
</dbReference>
<dbReference type="CDD" id="cd05233">
    <property type="entry name" value="SDR_c"/>
    <property type="match status" value="1"/>
</dbReference>
<dbReference type="AlphaFoldDB" id="A0A371DCE3"/>
<organism evidence="4 5">
    <name type="scientific">Lentinus brumalis</name>
    <dbReference type="NCBI Taxonomy" id="2498619"/>
    <lineage>
        <taxon>Eukaryota</taxon>
        <taxon>Fungi</taxon>
        <taxon>Dikarya</taxon>
        <taxon>Basidiomycota</taxon>
        <taxon>Agaricomycotina</taxon>
        <taxon>Agaricomycetes</taxon>
        <taxon>Polyporales</taxon>
        <taxon>Polyporaceae</taxon>
        <taxon>Lentinus</taxon>
    </lineage>
</organism>
<dbReference type="InterPro" id="IPR052178">
    <property type="entry name" value="Sec_Metab_Biosynth_SDR"/>
</dbReference>
<dbReference type="PROSITE" id="PS00061">
    <property type="entry name" value="ADH_SHORT"/>
    <property type="match status" value="1"/>
</dbReference>
<protein>
    <submittedName>
        <fullName evidence="4">NAD(P)-binding protein</fullName>
    </submittedName>
</protein>
<evidence type="ECO:0000256" key="1">
    <source>
        <dbReference type="ARBA" id="ARBA00006484"/>
    </source>
</evidence>
<dbReference type="OrthoDB" id="3819888at2759"/>
<dbReference type="GO" id="GO:0016491">
    <property type="term" value="F:oxidoreductase activity"/>
    <property type="evidence" value="ECO:0007669"/>
    <property type="project" value="UniProtKB-KW"/>
</dbReference>
<dbReference type="PANTHER" id="PTHR43618:SF4">
    <property type="entry name" value="SHORT CHAIN DEHYDROGENASE_REDUCTASE FAMILY (AFU_ORTHOLOGUE AFUA_7G04540)"/>
    <property type="match status" value="1"/>
</dbReference>
<dbReference type="SUPFAM" id="SSF51735">
    <property type="entry name" value="NAD(P)-binding Rossmann-fold domains"/>
    <property type="match status" value="1"/>
</dbReference>
<evidence type="ECO:0000256" key="2">
    <source>
        <dbReference type="ARBA" id="ARBA00022857"/>
    </source>
</evidence>
<gene>
    <name evidence="4" type="ORF">OH76DRAFT_1402678</name>
</gene>
<dbReference type="InterPro" id="IPR036291">
    <property type="entry name" value="NAD(P)-bd_dom_sf"/>
</dbReference>
<accession>A0A371DCE3</accession>